<dbReference type="InterPro" id="IPR029058">
    <property type="entry name" value="AB_hydrolase_fold"/>
</dbReference>
<dbReference type="EMBL" id="JAPDRK010000008">
    <property type="protein sequence ID" value="KAJ9609753.1"/>
    <property type="molecule type" value="Genomic_DNA"/>
</dbReference>
<comment type="caution">
    <text evidence="2">The sequence shown here is derived from an EMBL/GenBank/DDBJ whole genome shotgun (WGS) entry which is preliminary data.</text>
</comment>
<evidence type="ECO:0000313" key="3">
    <source>
        <dbReference type="Proteomes" id="UP001172673"/>
    </source>
</evidence>
<dbReference type="Proteomes" id="UP001172673">
    <property type="component" value="Unassembled WGS sequence"/>
</dbReference>
<reference evidence="2" key="1">
    <citation type="submission" date="2022-10" db="EMBL/GenBank/DDBJ databases">
        <title>Culturing micro-colonial fungi from biological soil crusts in the Mojave desert and describing Neophaeococcomyces mojavensis, and introducing the new genera and species Taxawa tesnikishii.</title>
        <authorList>
            <person name="Kurbessoian T."/>
            <person name="Stajich J.E."/>
        </authorList>
    </citation>
    <scope>NUCLEOTIDE SEQUENCE</scope>
    <source>
        <strain evidence="2">TK_41</strain>
    </source>
</reference>
<sequence>MSFPAVNNDIDVIEFVWNVDTWSHPNASTRIQGLTEINHTYNIGAQLCTPSQPAGSGGGKADILQIATHGLVFNKKYWDSEVQPERYSYVHAAVNAGYSILTYDRLGTGASDKPDAYNIVQAPLQLEILAQITKAARSGALAAVAKSHFNHSSIPPFSKIVHIGHSFGSILTGGLLARYPELSDGAIETGWLVNAHTGDYNQDSFGWQFAAENDPVRFGKRGSGYMVVGTKSSLQQGFFHAGSFDPKLLTYANSIKDTTTVGEVLSAASIIGLPGANFTGPVQHFLAEDDAVVCGGDCKNTFNITQLQGLFYPKASAVDVYVQPKTGHGLVLHNNATAGYQVMFDWLGRNGL</sequence>
<evidence type="ECO:0000313" key="2">
    <source>
        <dbReference type="EMBL" id="KAJ9609753.1"/>
    </source>
</evidence>
<name>A0AA38XAY6_9EURO</name>
<evidence type="ECO:0000259" key="1">
    <source>
        <dbReference type="Pfam" id="PF12697"/>
    </source>
</evidence>
<gene>
    <name evidence="2" type="ORF">H2200_006081</name>
</gene>
<dbReference type="Pfam" id="PF12697">
    <property type="entry name" value="Abhydrolase_6"/>
    <property type="match status" value="1"/>
</dbReference>
<organism evidence="2 3">
    <name type="scientific">Cladophialophora chaetospira</name>
    <dbReference type="NCBI Taxonomy" id="386627"/>
    <lineage>
        <taxon>Eukaryota</taxon>
        <taxon>Fungi</taxon>
        <taxon>Dikarya</taxon>
        <taxon>Ascomycota</taxon>
        <taxon>Pezizomycotina</taxon>
        <taxon>Eurotiomycetes</taxon>
        <taxon>Chaetothyriomycetidae</taxon>
        <taxon>Chaetothyriales</taxon>
        <taxon>Herpotrichiellaceae</taxon>
        <taxon>Cladophialophora</taxon>
    </lineage>
</organism>
<dbReference type="Gene3D" id="3.40.50.1820">
    <property type="entry name" value="alpha/beta hydrolase"/>
    <property type="match status" value="1"/>
</dbReference>
<accession>A0AA38XAY6</accession>
<dbReference type="AlphaFoldDB" id="A0AA38XAY6"/>
<feature type="domain" description="AB hydrolase-1" evidence="1">
    <location>
        <begin position="69"/>
        <end position="334"/>
    </location>
</feature>
<dbReference type="SUPFAM" id="SSF53474">
    <property type="entry name" value="alpha/beta-Hydrolases"/>
    <property type="match status" value="1"/>
</dbReference>
<proteinExistence type="predicted"/>
<protein>
    <recommendedName>
        <fullName evidence="1">AB hydrolase-1 domain-containing protein</fullName>
    </recommendedName>
</protein>
<keyword evidence="3" id="KW-1185">Reference proteome</keyword>
<dbReference type="InterPro" id="IPR000073">
    <property type="entry name" value="AB_hydrolase_1"/>
</dbReference>